<evidence type="ECO:0000313" key="1">
    <source>
        <dbReference type="EMBL" id="KAF3437434.1"/>
    </source>
</evidence>
<accession>A0A8K0E0N8</accession>
<comment type="caution">
    <text evidence="1">The sequence shown here is derived from an EMBL/GenBank/DDBJ whole genome shotgun (WGS) entry which is preliminary data.</text>
</comment>
<proteinExistence type="predicted"/>
<name>A0A8K0E0N8_9ROSA</name>
<protein>
    <submittedName>
        <fullName evidence="1">Uncharacterized protein</fullName>
    </submittedName>
</protein>
<reference evidence="1" key="1">
    <citation type="submission" date="2020-03" db="EMBL/GenBank/DDBJ databases">
        <title>A high-quality chromosome-level genome assembly of a woody plant with both climbing and erect habits, Rhamnella rubrinervis.</title>
        <authorList>
            <person name="Lu Z."/>
            <person name="Yang Y."/>
            <person name="Zhu X."/>
            <person name="Sun Y."/>
        </authorList>
    </citation>
    <scope>NUCLEOTIDE SEQUENCE</scope>
    <source>
        <strain evidence="1">BYM</strain>
        <tissue evidence="1">Leaf</tissue>
    </source>
</reference>
<keyword evidence="2" id="KW-1185">Reference proteome</keyword>
<evidence type="ECO:0000313" key="2">
    <source>
        <dbReference type="Proteomes" id="UP000796880"/>
    </source>
</evidence>
<dbReference type="Proteomes" id="UP000796880">
    <property type="component" value="Unassembled WGS sequence"/>
</dbReference>
<dbReference type="AlphaFoldDB" id="A0A8K0E0N8"/>
<sequence length="112" mass="12493">MKIKLSSANAVLNDAEEQQIRNPDVRNFISAKFTARKLQQQIVEMLDRLETIGNLRFMIGNSDKEAIIEFLYQMKLVGDDIHPGNGLNDPPLAKKGVGTPDADKLDDLNLLS</sequence>
<organism evidence="1 2">
    <name type="scientific">Rhamnella rubrinervis</name>
    <dbReference type="NCBI Taxonomy" id="2594499"/>
    <lineage>
        <taxon>Eukaryota</taxon>
        <taxon>Viridiplantae</taxon>
        <taxon>Streptophyta</taxon>
        <taxon>Embryophyta</taxon>
        <taxon>Tracheophyta</taxon>
        <taxon>Spermatophyta</taxon>
        <taxon>Magnoliopsida</taxon>
        <taxon>eudicotyledons</taxon>
        <taxon>Gunneridae</taxon>
        <taxon>Pentapetalae</taxon>
        <taxon>rosids</taxon>
        <taxon>fabids</taxon>
        <taxon>Rosales</taxon>
        <taxon>Rhamnaceae</taxon>
        <taxon>rhamnoid group</taxon>
        <taxon>Rhamneae</taxon>
        <taxon>Rhamnella</taxon>
    </lineage>
</organism>
<dbReference type="EMBL" id="VOIH02000009">
    <property type="protein sequence ID" value="KAF3437434.1"/>
    <property type="molecule type" value="Genomic_DNA"/>
</dbReference>
<gene>
    <name evidence="1" type="ORF">FNV43_RR20187</name>
</gene>